<organism evidence="2 3">
    <name type="scientific">Acer negundo</name>
    <name type="common">Box elder</name>
    <dbReference type="NCBI Taxonomy" id="4023"/>
    <lineage>
        <taxon>Eukaryota</taxon>
        <taxon>Viridiplantae</taxon>
        <taxon>Streptophyta</taxon>
        <taxon>Embryophyta</taxon>
        <taxon>Tracheophyta</taxon>
        <taxon>Spermatophyta</taxon>
        <taxon>Magnoliopsida</taxon>
        <taxon>eudicotyledons</taxon>
        <taxon>Gunneridae</taxon>
        <taxon>Pentapetalae</taxon>
        <taxon>rosids</taxon>
        <taxon>malvids</taxon>
        <taxon>Sapindales</taxon>
        <taxon>Sapindaceae</taxon>
        <taxon>Hippocastanoideae</taxon>
        <taxon>Acereae</taxon>
        <taxon>Acer</taxon>
    </lineage>
</organism>
<dbReference type="AlphaFoldDB" id="A0AAD5IKP9"/>
<evidence type="ECO:0000313" key="3">
    <source>
        <dbReference type="Proteomes" id="UP001064489"/>
    </source>
</evidence>
<proteinExistence type="predicted"/>
<evidence type="ECO:0000256" key="1">
    <source>
        <dbReference type="SAM" id="MobiDB-lite"/>
    </source>
</evidence>
<dbReference type="Proteomes" id="UP001064489">
    <property type="component" value="Chromosome 10"/>
</dbReference>
<gene>
    <name evidence="2" type="ORF">LWI28_023202</name>
</gene>
<feature type="region of interest" description="Disordered" evidence="1">
    <location>
        <begin position="25"/>
        <end position="49"/>
    </location>
</feature>
<accession>A0AAD5IKP9</accession>
<comment type="caution">
    <text evidence="2">The sequence shown here is derived from an EMBL/GenBank/DDBJ whole genome shotgun (WGS) entry which is preliminary data.</text>
</comment>
<keyword evidence="3" id="KW-1185">Reference proteome</keyword>
<reference evidence="2" key="2">
    <citation type="submission" date="2023-02" db="EMBL/GenBank/DDBJ databases">
        <authorList>
            <person name="Swenson N.G."/>
            <person name="Wegrzyn J.L."/>
            <person name="Mcevoy S.L."/>
        </authorList>
    </citation>
    <scope>NUCLEOTIDE SEQUENCE</scope>
    <source>
        <strain evidence="2">91603</strain>
        <tissue evidence="2">Leaf</tissue>
    </source>
</reference>
<protein>
    <submittedName>
        <fullName evidence="2">Uncharacterized protein</fullName>
    </submittedName>
</protein>
<reference evidence="2" key="1">
    <citation type="journal article" date="2022" name="Plant J.">
        <title>Strategies of tolerance reflected in two North American maple genomes.</title>
        <authorList>
            <person name="McEvoy S.L."/>
            <person name="Sezen U.U."/>
            <person name="Trouern-Trend A."/>
            <person name="McMahon S.M."/>
            <person name="Schaberg P.G."/>
            <person name="Yang J."/>
            <person name="Wegrzyn J.L."/>
            <person name="Swenson N.G."/>
        </authorList>
    </citation>
    <scope>NUCLEOTIDE SEQUENCE</scope>
    <source>
        <strain evidence="2">91603</strain>
    </source>
</reference>
<feature type="compositionally biased region" description="Polar residues" evidence="1">
    <location>
        <begin position="34"/>
        <end position="44"/>
    </location>
</feature>
<evidence type="ECO:0000313" key="2">
    <source>
        <dbReference type="EMBL" id="KAI9165937.1"/>
    </source>
</evidence>
<name>A0AAD5IKP9_ACENE</name>
<sequence>MLFGVVLQRFTGDYVDMYTSVGEIKQGSNRKTKGSSSHNMSSHIMRTRKAKLREDAEIEAAKVMAIGSTLGLNFSEVDEEVMEEIIRREEEDVTRFDAMSTLKSKNSKVDD</sequence>
<dbReference type="EMBL" id="JAJSOW010000105">
    <property type="protein sequence ID" value="KAI9165937.1"/>
    <property type="molecule type" value="Genomic_DNA"/>
</dbReference>